<dbReference type="Proteomes" id="UP001054821">
    <property type="component" value="Chromosome 8"/>
</dbReference>
<evidence type="ECO:0000313" key="3">
    <source>
        <dbReference type="Proteomes" id="UP001054821"/>
    </source>
</evidence>
<name>A0AAD4UWZ9_PRUDU</name>
<keyword evidence="3" id="KW-1185">Reference proteome</keyword>
<feature type="region of interest" description="Disordered" evidence="1">
    <location>
        <begin position="64"/>
        <end position="119"/>
    </location>
</feature>
<protein>
    <submittedName>
        <fullName evidence="2">Uncharacterized protein</fullName>
    </submittedName>
</protein>
<evidence type="ECO:0000313" key="2">
    <source>
        <dbReference type="EMBL" id="KAI5313456.1"/>
    </source>
</evidence>
<dbReference type="AlphaFoldDB" id="A0AAD4UWZ9"/>
<organism evidence="2 3">
    <name type="scientific">Prunus dulcis</name>
    <name type="common">Almond</name>
    <name type="synonym">Amygdalus dulcis</name>
    <dbReference type="NCBI Taxonomy" id="3755"/>
    <lineage>
        <taxon>Eukaryota</taxon>
        <taxon>Viridiplantae</taxon>
        <taxon>Streptophyta</taxon>
        <taxon>Embryophyta</taxon>
        <taxon>Tracheophyta</taxon>
        <taxon>Spermatophyta</taxon>
        <taxon>Magnoliopsida</taxon>
        <taxon>eudicotyledons</taxon>
        <taxon>Gunneridae</taxon>
        <taxon>Pentapetalae</taxon>
        <taxon>rosids</taxon>
        <taxon>fabids</taxon>
        <taxon>Rosales</taxon>
        <taxon>Rosaceae</taxon>
        <taxon>Amygdaloideae</taxon>
        <taxon>Amygdaleae</taxon>
        <taxon>Prunus</taxon>
    </lineage>
</organism>
<accession>A0AAD4UWZ9</accession>
<sequence length="119" mass="12871">MLGNQLTAILGIDIPGLAATTRSCSTNEPGHSEQHDSHDAMAEIQVGQRGRDLVIQEQEAPILPAGSAPIQAPQNQPELSLVPRPEVPHGQPVAHLPEQPIVLPYSSPTSKKEKRQRRN</sequence>
<proteinExistence type="predicted"/>
<gene>
    <name evidence="2" type="ORF">L3X38_042632</name>
</gene>
<reference evidence="2 3" key="1">
    <citation type="journal article" date="2022" name="G3 (Bethesda)">
        <title>Whole-genome sequence and methylome profiling of the almond [Prunus dulcis (Mill.) D.A. Webb] cultivar 'Nonpareil'.</title>
        <authorList>
            <person name="D'Amico-Willman K.M."/>
            <person name="Ouma W.Z."/>
            <person name="Meulia T."/>
            <person name="Sideli G.M."/>
            <person name="Gradziel T.M."/>
            <person name="Fresnedo-Ramirez J."/>
        </authorList>
    </citation>
    <scope>NUCLEOTIDE SEQUENCE [LARGE SCALE GENOMIC DNA]</scope>
    <source>
        <strain evidence="2">Clone GOH B32 T37-40</strain>
    </source>
</reference>
<comment type="caution">
    <text evidence="2">The sequence shown here is derived from an EMBL/GenBank/DDBJ whole genome shotgun (WGS) entry which is preliminary data.</text>
</comment>
<dbReference type="EMBL" id="JAJFAZ020000008">
    <property type="protein sequence ID" value="KAI5313456.1"/>
    <property type="molecule type" value="Genomic_DNA"/>
</dbReference>
<evidence type="ECO:0000256" key="1">
    <source>
        <dbReference type="SAM" id="MobiDB-lite"/>
    </source>
</evidence>